<evidence type="ECO:0000313" key="2">
    <source>
        <dbReference type="Proteomes" id="UP000002715"/>
    </source>
</evidence>
<gene>
    <name evidence="1" type="ordered locus">PMT9312_1353</name>
</gene>
<reference evidence="2" key="1">
    <citation type="submission" date="2005-07" db="EMBL/GenBank/DDBJ databases">
        <title>Complete sequence of Prochlorococcus marinus str. MIT 9312.</title>
        <authorList>
            <consortium name="US DOE Joint Genome Institute"/>
            <person name="Copeland A."/>
            <person name="Lucas S."/>
            <person name="Lapidus A."/>
            <person name="Barry K."/>
            <person name="Detter J.C."/>
            <person name="Glavina T."/>
            <person name="Hammon N."/>
            <person name="Israni S."/>
            <person name="Pitluck S."/>
            <person name="Thiel J."/>
            <person name="Schmutz J."/>
            <person name="Larimer F."/>
            <person name="Land M."/>
            <person name="Kyrpides N."/>
            <person name="Lykidis A."/>
            <person name="Richardson P."/>
        </authorList>
    </citation>
    <scope>NUCLEOTIDE SEQUENCE [LARGE SCALE GENOMIC DNA]</scope>
    <source>
        <strain evidence="2">MIT 9312</strain>
    </source>
</reference>
<dbReference type="Proteomes" id="UP000002715">
    <property type="component" value="Chromosome"/>
</dbReference>
<accession>Q319N2</accession>
<sequence length="519" mass="60748">MAPFYQLTVGDLPGNLTMNFRRTKQKINDFKGFIIVKIIINNFLFQDSIKSFLLIRKKSHTKYLLEENNIFDNNQKIGLFPYSVWDCLAIHNIFCKYYKNAICIHPDQNIERKEISNLRIKLIKNFRSRKSIKKRNVSFFIKDSQKLFEEINLFLKKELGEFSHIATYGLLDNLIKDCNLSIFLNGFIYDKKLLFSYLAKILKLTKIICDPFKKIFIAETAYLECSFLRAYSFAHNIELFCLHPNGTFRKLDPKESPSESYISDKKNLIFGGNCKISYEELKNLGVNYFRKRLKGEGSDSDSRYAFRNSASKPNKQIKKVLFLHCIRDANNINSIESNIFKTYIEWTNYTLSKIKNDQENWWIKIHPMSSFWKDDIDIIRELFKQNNIDNSISENCPSTKEILEKGMPIFTCNGTIALESLAFGNYCIASGNRIANSLIKKIDDLNSYDNYLLMPVNKCLKNLKASKEKSILAKSLLMDTKSRCDLEHFFPYKYIQSNDSFLQKLKIIFTIGNKKHKYI</sequence>
<dbReference type="STRING" id="74546.PMT9312_1353"/>
<name>Q319N2_PROM9</name>
<proteinExistence type="predicted"/>
<evidence type="ECO:0000313" key="1">
    <source>
        <dbReference type="EMBL" id="ABB50413.1"/>
    </source>
</evidence>
<dbReference type="EMBL" id="CP000111">
    <property type="protein sequence ID" value="ABB50413.1"/>
    <property type="molecule type" value="Genomic_DNA"/>
</dbReference>
<dbReference type="AlphaFoldDB" id="Q319N2"/>
<evidence type="ECO:0008006" key="3">
    <source>
        <dbReference type="Google" id="ProtNLM"/>
    </source>
</evidence>
<organism evidence="1 2">
    <name type="scientific">Prochlorococcus marinus (strain MIT 9312)</name>
    <dbReference type="NCBI Taxonomy" id="74546"/>
    <lineage>
        <taxon>Bacteria</taxon>
        <taxon>Bacillati</taxon>
        <taxon>Cyanobacteriota</taxon>
        <taxon>Cyanophyceae</taxon>
        <taxon>Synechococcales</taxon>
        <taxon>Prochlorococcaceae</taxon>
        <taxon>Prochlorococcus</taxon>
    </lineage>
</organism>
<dbReference type="RefSeq" id="WP_011376899.1">
    <property type="nucleotide sequence ID" value="NC_007577.1"/>
</dbReference>
<protein>
    <recommendedName>
        <fullName evidence="3">Capsule polysaccharide biosynthesis protein</fullName>
    </recommendedName>
</protein>
<dbReference type="HOGENOM" id="CLU_524645_0_0_3"/>
<dbReference type="KEGG" id="pmi:PMT9312_1353"/>